<keyword evidence="1" id="KW-0430">Lectin</keyword>
<dbReference type="InterPro" id="IPR052090">
    <property type="entry name" value="Cytolytic_pore-forming_toxin"/>
</dbReference>
<dbReference type="Proteomes" id="UP000824219">
    <property type="component" value="Linkage Group LG26"/>
</dbReference>
<feature type="domain" description="Galectin" evidence="2">
    <location>
        <begin position="861"/>
        <end position="993"/>
    </location>
</feature>
<dbReference type="Gene3D" id="2.60.120.200">
    <property type="match status" value="2"/>
</dbReference>
<dbReference type="Pfam" id="PF00337">
    <property type="entry name" value="Gal-bind_lectin"/>
    <property type="match status" value="2"/>
</dbReference>
<dbReference type="InterPro" id="IPR048997">
    <property type="entry name" value="Stonustoxin-like_helical"/>
</dbReference>
<evidence type="ECO:0000313" key="4">
    <source>
        <dbReference type="Proteomes" id="UP000824219"/>
    </source>
</evidence>
<dbReference type="PANTHER" id="PTHR31594:SF11">
    <property type="entry name" value="NEOVERRUCOTOXIN SUBUNIT ALPHA-LIKE ISOFORM X1-RELATED"/>
    <property type="match status" value="1"/>
</dbReference>
<dbReference type="Pfam" id="PF24674">
    <property type="entry name" value="MACPF_SNTX"/>
    <property type="match status" value="1"/>
</dbReference>
<evidence type="ECO:0000313" key="3">
    <source>
        <dbReference type="EMBL" id="KAG7315927.1"/>
    </source>
</evidence>
<name>A0A9D3N554_9TELE</name>
<reference evidence="3 4" key="1">
    <citation type="submission" date="2021-06" db="EMBL/GenBank/DDBJ databases">
        <title>Chromosome-level genome assembly of the red-tail catfish (Hemibagrus wyckioides).</title>
        <authorList>
            <person name="Shao F."/>
        </authorList>
    </citation>
    <scope>NUCLEOTIDE SEQUENCE [LARGE SCALE GENOMIC DNA]</scope>
    <source>
        <strain evidence="3">EC202008001</strain>
        <tissue evidence="3">Blood</tissue>
    </source>
</reference>
<dbReference type="Pfam" id="PF18078">
    <property type="entry name" value="Thioredoxin_11"/>
    <property type="match status" value="1"/>
</dbReference>
<dbReference type="CDD" id="cd00070">
    <property type="entry name" value="GLECT"/>
    <property type="match status" value="2"/>
</dbReference>
<organism evidence="3 4">
    <name type="scientific">Hemibagrus wyckioides</name>
    <dbReference type="NCBI Taxonomy" id="337641"/>
    <lineage>
        <taxon>Eukaryota</taxon>
        <taxon>Metazoa</taxon>
        <taxon>Chordata</taxon>
        <taxon>Craniata</taxon>
        <taxon>Vertebrata</taxon>
        <taxon>Euteleostomi</taxon>
        <taxon>Actinopterygii</taxon>
        <taxon>Neopterygii</taxon>
        <taxon>Teleostei</taxon>
        <taxon>Ostariophysi</taxon>
        <taxon>Siluriformes</taxon>
        <taxon>Bagridae</taxon>
        <taxon>Hemibagrus</taxon>
    </lineage>
</organism>
<evidence type="ECO:0000256" key="1">
    <source>
        <dbReference type="ARBA" id="ARBA00022734"/>
    </source>
</evidence>
<accession>A0A9D3N554</accession>
<comment type="caution">
    <text evidence="3">The sequence shown here is derived from an EMBL/GenBank/DDBJ whole genome shotgun (WGS) entry which is preliminary data.</text>
</comment>
<protein>
    <recommendedName>
        <fullName evidence="2">Galectin domain-containing protein</fullName>
    </recommendedName>
</protein>
<dbReference type="Pfam" id="PF21109">
    <property type="entry name" value="Stonustoxin_helical"/>
    <property type="match status" value="1"/>
</dbReference>
<sequence>MDSDENSLMILEAEKNTTGNNRSHILTYIYIIMEPKIIQMAALGRALYPGMLYDCRSDSFIPGVTLWDKKALRNDIDVHDQTRTFVKLASSDSLNEKANLLDVSASLKASFFCGLVEVGGSAKYLQDTKSSARQSRVTMQYSQTTKFEQLTMKELGNIAYPQVFDQKTATHVVTAVLYGATAFMVFDYTSSENESKQEIEGNLQAVVKKIPTISIEGQASLTMNQQEKKLSENLNVTFYGDYELEENPTTYNEALKACNTLPSLLRKNNSKGVPLTVWLYPLTLLDSRAAKLVREISLSLVSKTENLLEELAEVQRRCNDLIKNPITNHFPKIKERLELFLELLGYYKVALQKALVSVLPEIRSGGMEESALGTILENHYKSPFTATNMNKWLDNILAELNILTAYTSGLKDLTVVTSSGTFNSILFDADIDVVVSFTFTSLKNEDSYLMAIEDFVNSEGFSNMEENCANVCSYQAQQPWFASPDISARMRQNLSLFTSFYKANKNEQRIKCIIASISDPSTPGTAIQLYQNGALTDPNFQPVSKPAFPLVETSDGKVTLKLSKSPTGETVQFRVEYRNTQPTDSAADAAAWKVIKTPDAMTSVNLTGIKKEEQNWVRYSVIGRVGVSEVSDYVPFMLAGKVDFTVSNWGISTPDLSNKIRNKIMTNMGMSRWSTSIIKSEIKNPISSPSIPYTGPITGGMKTGMAFYIQGTALSTGQSFETNLIAGTREAGDVTLHMFVTFGESMLFSTRRGQTWDNAERLTWSPITKGSAFDIFFVINPEGWEVYINGQKIYLFKHRLPVEKVNTVHIYGDTVINVMGTVANWSFSTFGKELASGTSRTVNSSIQSDVPYPVSNPKKAYTAKLPVPLRPGVALFFQGVVPSGYDCFAINLMADNDIAFHFNPRKNAVVYDSCRNGTWEKSIENPGGPFVSGGACDILYFINSTGYEIIVNGLPLSTFSHRFPIEKVNNIQIIGDIFMNNFATLEVGKINIKAMVPANI</sequence>
<proteinExistence type="predicted"/>
<dbReference type="PROSITE" id="PS51304">
    <property type="entry name" value="GALECTIN"/>
    <property type="match status" value="2"/>
</dbReference>
<dbReference type="InterPro" id="IPR040581">
    <property type="entry name" value="Thioredoxin_11"/>
</dbReference>
<dbReference type="InterPro" id="IPR013320">
    <property type="entry name" value="ConA-like_dom_sf"/>
</dbReference>
<dbReference type="GO" id="GO:0030246">
    <property type="term" value="F:carbohydrate binding"/>
    <property type="evidence" value="ECO:0007669"/>
    <property type="project" value="UniProtKB-KW"/>
</dbReference>
<dbReference type="SMART" id="SM00908">
    <property type="entry name" value="Gal-bind_lectin"/>
    <property type="match status" value="2"/>
</dbReference>
<keyword evidence="4" id="KW-1185">Reference proteome</keyword>
<dbReference type="InterPro" id="IPR001079">
    <property type="entry name" value="Galectin_CRD"/>
</dbReference>
<dbReference type="EMBL" id="JAHKSW010000026">
    <property type="protein sequence ID" value="KAG7315927.1"/>
    <property type="molecule type" value="Genomic_DNA"/>
</dbReference>
<dbReference type="InterPro" id="IPR056072">
    <property type="entry name" value="SNTX_MACPF/CDC-like_dom"/>
</dbReference>
<dbReference type="OrthoDB" id="8954335at2759"/>
<dbReference type="SMART" id="SM00276">
    <property type="entry name" value="GLECT"/>
    <property type="match status" value="2"/>
</dbReference>
<dbReference type="AlphaFoldDB" id="A0A9D3N554"/>
<dbReference type="PANTHER" id="PTHR31594">
    <property type="entry name" value="AIG1-TYPE G DOMAIN-CONTAINING PROTEIN"/>
    <property type="match status" value="1"/>
</dbReference>
<dbReference type="SUPFAM" id="SSF49899">
    <property type="entry name" value="Concanavalin A-like lectins/glucanases"/>
    <property type="match status" value="2"/>
</dbReference>
<evidence type="ECO:0000259" key="2">
    <source>
        <dbReference type="PROSITE" id="PS51304"/>
    </source>
</evidence>
<feature type="domain" description="Galectin" evidence="2">
    <location>
        <begin position="693"/>
        <end position="822"/>
    </location>
</feature>
<gene>
    <name evidence="3" type="ORF">KOW79_020793</name>
</gene>